<evidence type="ECO:0000256" key="1">
    <source>
        <dbReference type="SAM" id="MobiDB-lite"/>
    </source>
</evidence>
<gene>
    <name evidence="2" type="ORF">AXG93_2255s1120</name>
</gene>
<keyword evidence="3" id="KW-1185">Reference proteome</keyword>
<sequence length="124" mass="13310">MDTRPKDFYVHSRKLLARSLSEGGREKGRKGTMATIWATGVVVPVINGQGLGARAAAGKKQQPKGAKQQVPKSDEQGLLDRLFEWLNKESFSETDALLNKSGDNGKGVSVAPPPQKKGGFFGSN</sequence>
<name>A0A176W6X8_MARPO</name>
<dbReference type="Proteomes" id="UP000077202">
    <property type="component" value="Unassembled WGS sequence"/>
</dbReference>
<feature type="compositionally biased region" description="Low complexity" evidence="1">
    <location>
        <begin position="52"/>
        <end position="71"/>
    </location>
</feature>
<dbReference type="EMBL" id="LVLJ01001637">
    <property type="protein sequence ID" value="OAE28880.1"/>
    <property type="molecule type" value="Genomic_DNA"/>
</dbReference>
<evidence type="ECO:0000313" key="3">
    <source>
        <dbReference type="Proteomes" id="UP000077202"/>
    </source>
</evidence>
<protein>
    <submittedName>
        <fullName evidence="2">Uncharacterized protein</fullName>
    </submittedName>
</protein>
<reference evidence="2" key="1">
    <citation type="submission" date="2016-03" db="EMBL/GenBank/DDBJ databases">
        <title>Mechanisms controlling the formation of the plant cell surface in tip-growing cells are functionally conserved among land plants.</title>
        <authorList>
            <person name="Honkanen S."/>
            <person name="Jones V.A."/>
            <person name="Morieri G."/>
            <person name="Champion C."/>
            <person name="Hetherington A.J."/>
            <person name="Kelly S."/>
            <person name="Saint-Marcoux D."/>
            <person name="Proust H."/>
            <person name="Prescott H."/>
            <person name="Dolan L."/>
        </authorList>
    </citation>
    <scope>NUCLEOTIDE SEQUENCE [LARGE SCALE GENOMIC DNA]</scope>
    <source>
        <tissue evidence="2">Whole gametophyte</tissue>
    </source>
</reference>
<evidence type="ECO:0000313" key="2">
    <source>
        <dbReference type="EMBL" id="OAE28880.1"/>
    </source>
</evidence>
<proteinExistence type="predicted"/>
<feature type="region of interest" description="Disordered" evidence="1">
    <location>
        <begin position="52"/>
        <end position="75"/>
    </location>
</feature>
<organism evidence="2 3">
    <name type="scientific">Marchantia polymorpha subsp. ruderalis</name>
    <dbReference type="NCBI Taxonomy" id="1480154"/>
    <lineage>
        <taxon>Eukaryota</taxon>
        <taxon>Viridiplantae</taxon>
        <taxon>Streptophyta</taxon>
        <taxon>Embryophyta</taxon>
        <taxon>Marchantiophyta</taxon>
        <taxon>Marchantiopsida</taxon>
        <taxon>Marchantiidae</taxon>
        <taxon>Marchantiales</taxon>
        <taxon>Marchantiaceae</taxon>
        <taxon>Marchantia</taxon>
    </lineage>
</organism>
<dbReference type="AlphaFoldDB" id="A0A176W6X8"/>
<comment type="caution">
    <text evidence="2">The sequence shown here is derived from an EMBL/GenBank/DDBJ whole genome shotgun (WGS) entry which is preliminary data.</text>
</comment>
<accession>A0A176W6X8</accession>
<feature type="region of interest" description="Disordered" evidence="1">
    <location>
        <begin position="96"/>
        <end position="124"/>
    </location>
</feature>